<protein>
    <submittedName>
        <fullName evidence="3">DUF4157 domain-containing protein</fullName>
    </submittedName>
</protein>
<dbReference type="InterPro" id="IPR025295">
    <property type="entry name" value="eCIS_core_dom"/>
</dbReference>
<dbReference type="AlphaFoldDB" id="A0A6C0GR11"/>
<dbReference type="EMBL" id="CP048222">
    <property type="protein sequence ID" value="QHT70508.1"/>
    <property type="molecule type" value="Genomic_DNA"/>
</dbReference>
<gene>
    <name evidence="3" type="ORF">GXP67_29580</name>
</gene>
<feature type="domain" description="eCIS core" evidence="2">
    <location>
        <begin position="1"/>
        <end position="65"/>
    </location>
</feature>
<accession>A0A6C0GR11</accession>
<evidence type="ECO:0000313" key="4">
    <source>
        <dbReference type="Proteomes" id="UP000480178"/>
    </source>
</evidence>
<feature type="compositionally biased region" description="Polar residues" evidence="1">
    <location>
        <begin position="60"/>
        <end position="73"/>
    </location>
</feature>
<dbReference type="KEGG" id="rhoz:GXP67_29580"/>
<evidence type="ECO:0000259" key="2">
    <source>
        <dbReference type="Pfam" id="PF13699"/>
    </source>
</evidence>
<evidence type="ECO:0000256" key="1">
    <source>
        <dbReference type="SAM" id="MobiDB-lite"/>
    </source>
</evidence>
<name>A0A6C0GR11_9BACT</name>
<feature type="region of interest" description="Disordered" evidence="1">
    <location>
        <begin position="60"/>
        <end position="109"/>
    </location>
</feature>
<evidence type="ECO:0000313" key="3">
    <source>
        <dbReference type="EMBL" id="QHT70508.1"/>
    </source>
</evidence>
<organism evidence="3 4">
    <name type="scientific">Rhodocytophaga rosea</name>
    <dbReference type="NCBI Taxonomy" id="2704465"/>
    <lineage>
        <taxon>Bacteria</taxon>
        <taxon>Pseudomonadati</taxon>
        <taxon>Bacteroidota</taxon>
        <taxon>Cytophagia</taxon>
        <taxon>Cytophagales</taxon>
        <taxon>Rhodocytophagaceae</taxon>
        <taxon>Rhodocytophaga</taxon>
    </lineage>
</organism>
<dbReference type="Pfam" id="PF13699">
    <property type="entry name" value="eCIS_core"/>
    <property type="match status" value="1"/>
</dbReference>
<reference evidence="3 4" key="1">
    <citation type="submission" date="2020-01" db="EMBL/GenBank/DDBJ databases">
        <authorList>
            <person name="Kim M.K."/>
        </authorList>
    </citation>
    <scope>NUCLEOTIDE SEQUENCE [LARGE SCALE GENOMIC DNA]</scope>
    <source>
        <strain evidence="3 4">172606-1</strain>
    </source>
</reference>
<dbReference type="RefSeq" id="WP_162446485.1">
    <property type="nucleotide sequence ID" value="NZ_CP048222.1"/>
</dbReference>
<proteinExistence type="predicted"/>
<feature type="compositionally biased region" description="Basic and acidic residues" evidence="1">
    <location>
        <begin position="79"/>
        <end position="109"/>
    </location>
</feature>
<keyword evidence="4" id="KW-1185">Reference proteome</keyword>
<dbReference type="Proteomes" id="UP000480178">
    <property type="component" value="Chromosome"/>
</dbReference>
<sequence>MGGAFGADFSDVNIHQGEQATQVGALAFAQGNDIHFAPGQYDPQSQRGQELLGHELTHVVQQRQGRVQPTTQAGGLPVNDDHSLEAEADEMGKRAVSMQRKEDTNSQFD</sequence>